<dbReference type="Proteomes" id="UP000050349">
    <property type="component" value="Unassembled WGS sequence"/>
</dbReference>
<evidence type="ECO:0000313" key="1">
    <source>
        <dbReference type="EMBL" id="KPU59704.1"/>
    </source>
</evidence>
<name>A0A0P8X1P7_PSEFL</name>
<organism evidence="1 2">
    <name type="scientific">Pseudomonas fluorescens</name>
    <dbReference type="NCBI Taxonomy" id="294"/>
    <lineage>
        <taxon>Bacteria</taxon>
        <taxon>Pseudomonadati</taxon>
        <taxon>Pseudomonadota</taxon>
        <taxon>Gammaproteobacteria</taxon>
        <taxon>Pseudomonadales</taxon>
        <taxon>Pseudomonadaceae</taxon>
        <taxon>Pseudomonas</taxon>
    </lineage>
</organism>
<reference evidence="1 2" key="1">
    <citation type="submission" date="2015-09" db="EMBL/GenBank/DDBJ databases">
        <authorList>
            <person name="Jackson K.R."/>
            <person name="Lunt B.L."/>
            <person name="Fisher J.N.B."/>
            <person name="Gardner A.V."/>
            <person name="Bailey M.E."/>
            <person name="Deus L.M."/>
            <person name="Earl A.S."/>
            <person name="Gibby P.D."/>
            <person name="Hartmann K.A."/>
            <person name="Liu J.E."/>
            <person name="Manci A.M."/>
            <person name="Nielsen D.A."/>
            <person name="Solomon M.B."/>
            <person name="Breakwell D.P."/>
            <person name="Burnett S.H."/>
            <person name="Grose J.H."/>
        </authorList>
    </citation>
    <scope>NUCLEOTIDE SEQUENCE [LARGE SCALE GENOMIC DNA]</scope>
    <source>
        <strain evidence="1 2">S613</strain>
    </source>
</reference>
<dbReference type="PATRIC" id="fig|294.162.peg.2696"/>
<comment type="caution">
    <text evidence="1">The sequence shown here is derived from an EMBL/GenBank/DDBJ whole genome shotgun (WGS) entry which is preliminary data.</text>
</comment>
<gene>
    <name evidence="1" type="ORF">AN403_3219</name>
</gene>
<dbReference type="EMBL" id="LJXB01000075">
    <property type="protein sequence ID" value="KPU59704.1"/>
    <property type="molecule type" value="Genomic_DNA"/>
</dbReference>
<evidence type="ECO:0000313" key="2">
    <source>
        <dbReference type="Proteomes" id="UP000050349"/>
    </source>
</evidence>
<dbReference type="AlphaFoldDB" id="A0A0P8X1P7"/>
<sequence>MGHFLINKGVLFVDIFEGSISVSKSSDFVRACINKRQPGMAGVARTRSLSSTIVSSPTKELDALVLGNSLIGYGDKITIENMAIIENLITMSKMEANYEVPGGKNPKAWYQAFTKCMEDLGCFVPDNGYSKYKATSLKVTMDNVVVDIVQAAVEAAKAAIPGASVLSAITGSTLDALKKEKEALNLLNLASKNTEGVRLTTIPCEQMANGIVLIAAAAVDHQGGGRDGGVLFVDWKTSSLDIFHGKSFITFNPARYAEIKSEIEEYLGVHRKEVLVKRFSRRK</sequence>
<protein>
    <submittedName>
        <fullName evidence="1">Uncharacterized protein</fullName>
    </submittedName>
</protein>
<proteinExistence type="predicted"/>
<accession>A0A0P8X1P7</accession>